<accession>A0ABW0JX54</accession>
<feature type="domain" description="Glycosyltransferase subfamily 4-like N-terminal" evidence="1">
    <location>
        <begin position="19"/>
        <end position="159"/>
    </location>
</feature>
<dbReference type="Pfam" id="PF13692">
    <property type="entry name" value="Glyco_trans_1_4"/>
    <property type="match status" value="1"/>
</dbReference>
<protein>
    <submittedName>
        <fullName evidence="2">Glycosyltransferase</fullName>
        <ecNumber evidence="2">2.4.-.-</ecNumber>
    </submittedName>
</protein>
<dbReference type="EC" id="2.4.-.-" evidence="2"/>
<dbReference type="PANTHER" id="PTHR45947:SF13">
    <property type="entry name" value="TRANSFERASE"/>
    <property type="match status" value="1"/>
</dbReference>
<dbReference type="EMBL" id="JBHSMM010000002">
    <property type="protein sequence ID" value="MFC5440442.1"/>
    <property type="molecule type" value="Genomic_DNA"/>
</dbReference>
<dbReference type="InterPro" id="IPR028098">
    <property type="entry name" value="Glyco_trans_4-like_N"/>
</dbReference>
<sequence length="365" mass="40079">MGKDVIADRYARLYEIPFQLARLGHDVRGFCLSYQGHDEGQWQHDAAPGRLTWESRSLGRLYVPGLVGYPHHLLKRLRGYAPDLLIGASDIPHVALARWLSLRLDVPYAVDLYDNFEGFGQARIPGMVPALRRAVRGAALVTTTSEPLRELVVEGYGAQGEIIAMPSTVDRSVFRPKDRLASRQSLGLPADARLIGTAGGLYRDKGIGTLYEAWKTVAQQRDDVHLVLAGPVDPGFPPPTGQRVHHLGMLPHVRTADLFNALDVGAICIRDTAFGRYCFPQKAYEMLACQLPVAAADVGAMSHLLAGMRSCLYHADDAADLARALLLQLDRPAVADVPIDDWAQLIGRLEPHLLALGARARDRPR</sequence>
<comment type="caution">
    <text evidence="2">The sequence shown here is derived from an EMBL/GenBank/DDBJ whole genome shotgun (WGS) entry which is preliminary data.</text>
</comment>
<dbReference type="InterPro" id="IPR050194">
    <property type="entry name" value="Glycosyltransferase_grp1"/>
</dbReference>
<dbReference type="GO" id="GO:0016757">
    <property type="term" value="F:glycosyltransferase activity"/>
    <property type="evidence" value="ECO:0007669"/>
    <property type="project" value="UniProtKB-KW"/>
</dbReference>
<dbReference type="Proteomes" id="UP001596018">
    <property type="component" value="Unassembled WGS sequence"/>
</dbReference>
<gene>
    <name evidence="2" type="ORF">ACFPK0_10505</name>
</gene>
<keyword evidence="2" id="KW-0808">Transferase</keyword>
<keyword evidence="3" id="KW-1185">Reference proteome</keyword>
<evidence type="ECO:0000259" key="1">
    <source>
        <dbReference type="Pfam" id="PF13579"/>
    </source>
</evidence>
<organism evidence="2 3">
    <name type="scientific">Rhodanobacter ginsenosidimutans</name>
    <dbReference type="NCBI Taxonomy" id="490571"/>
    <lineage>
        <taxon>Bacteria</taxon>
        <taxon>Pseudomonadati</taxon>
        <taxon>Pseudomonadota</taxon>
        <taxon>Gammaproteobacteria</taxon>
        <taxon>Lysobacterales</taxon>
        <taxon>Rhodanobacteraceae</taxon>
        <taxon>Rhodanobacter</taxon>
    </lineage>
</organism>
<dbReference type="Pfam" id="PF13579">
    <property type="entry name" value="Glyco_trans_4_4"/>
    <property type="match status" value="1"/>
</dbReference>
<dbReference type="RefSeq" id="WP_377340602.1">
    <property type="nucleotide sequence ID" value="NZ_JALBWS010000013.1"/>
</dbReference>
<name>A0ABW0JX54_9GAMM</name>
<dbReference type="PANTHER" id="PTHR45947">
    <property type="entry name" value="SULFOQUINOVOSYL TRANSFERASE SQD2"/>
    <property type="match status" value="1"/>
</dbReference>
<proteinExistence type="predicted"/>
<reference evidence="3" key="1">
    <citation type="journal article" date="2019" name="Int. J. Syst. Evol. Microbiol.">
        <title>The Global Catalogue of Microorganisms (GCM) 10K type strain sequencing project: providing services to taxonomists for standard genome sequencing and annotation.</title>
        <authorList>
            <consortium name="The Broad Institute Genomics Platform"/>
            <consortium name="The Broad Institute Genome Sequencing Center for Infectious Disease"/>
            <person name="Wu L."/>
            <person name="Ma J."/>
        </authorList>
    </citation>
    <scope>NUCLEOTIDE SEQUENCE [LARGE SCALE GENOMIC DNA]</scope>
    <source>
        <strain evidence="3">KACC 12822</strain>
    </source>
</reference>
<dbReference type="Gene3D" id="3.40.50.2000">
    <property type="entry name" value="Glycogen Phosphorylase B"/>
    <property type="match status" value="2"/>
</dbReference>
<evidence type="ECO:0000313" key="3">
    <source>
        <dbReference type="Proteomes" id="UP001596018"/>
    </source>
</evidence>
<dbReference type="SUPFAM" id="SSF53756">
    <property type="entry name" value="UDP-Glycosyltransferase/glycogen phosphorylase"/>
    <property type="match status" value="1"/>
</dbReference>
<keyword evidence="2" id="KW-0328">Glycosyltransferase</keyword>
<evidence type="ECO:0000313" key="2">
    <source>
        <dbReference type="EMBL" id="MFC5440442.1"/>
    </source>
</evidence>